<feature type="domain" description="Type II secretion system protein GspF" evidence="9">
    <location>
        <begin position="268"/>
        <end position="390"/>
    </location>
</feature>
<keyword evidence="3" id="KW-1003">Cell membrane</keyword>
<feature type="domain" description="Type II secretion system protein GspF" evidence="9">
    <location>
        <begin position="66"/>
        <end position="188"/>
    </location>
</feature>
<dbReference type="Pfam" id="PF00482">
    <property type="entry name" value="T2SSF"/>
    <property type="match status" value="2"/>
</dbReference>
<keyword evidence="6 8" id="KW-1133">Transmembrane helix</keyword>
<evidence type="ECO:0000256" key="6">
    <source>
        <dbReference type="ARBA" id="ARBA00022989"/>
    </source>
</evidence>
<dbReference type="Proteomes" id="UP000485562">
    <property type="component" value="Unassembled WGS sequence"/>
</dbReference>
<evidence type="ECO:0000256" key="1">
    <source>
        <dbReference type="ARBA" id="ARBA00004429"/>
    </source>
</evidence>
<accession>A0A1V6C5J6</accession>
<name>A0A1V6C5J6_UNCT6</name>
<evidence type="ECO:0000256" key="5">
    <source>
        <dbReference type="ARBA" id="ARBA00022692"/>
    </source>
</evidence>
<proteinExistence type="inferred from homology"/>
<evidence type="ECO:0000259" key="9">
    <source>
        <dbReference type="Pfam" id="PF00482"/>
    </source>
</evidence>
<dbReference type="Gene3D" id="1.20.81.30">
    <property type="entry name" value="Type II secretion system (T2SS), domain F"/>
    <property type="match status" value="2"/>
</dbReference>
<evidence type="ECO:0000256" key="7">
    <source>
        <dbReference type="ARBA" id="ARBA00023136"/>
    </source>
</evidence>
<dbReference type="FunFam" id="1.20.81.30:FF:000001">
    <property type="entry name" value="Type II secretion system protein F"/>
    <property type="match status" value="1"/>
</dbReference>
<dbReference type="InterPro" id="IPR003004">
    <property type="entry name" value="GspF/PilC"/>
</dbReference>
<organism evidence="10">
    <name type="scientific">candidate division TA06 bacterium ADurb.Bin131</name>
    <dbReference type="NCBI Taxonomy" id="1852827"/>
    <lineage>
        <taxon>Bacteria</taxon>
        <taxon>Bacteria division TA06</taxon>
    </lineage>
</organism>
<reference evidence="10" key="1">
    <citation type="submission" date="2017-02" db="EMBL/GenBank/DDBJ databases">
        <title>Delving into the versatile metabolic prowess of the omnipresent phylum Bacteroidetes.</title>
        <authorList>
            <person name="Nobu M.K."/>
            <person name="Mei R."/>
            <person name="Narihiro T."/>
            <person name="Kuroda K."/>
            <person name="Liu W.-T."/>
        </authorList>
    </citation>
    <scope>NUCLEOTIDE SEQUENCE</scope>
    <source>
        <strain evidence="10">ADurb.Bin131</strain>
    </source>
</reference>
<dbReference type="GO" id="GO:0005886">
    <property type="term" value="C:plasma membrane"/>
    <property type="evidence" value="ECO:0007669"/>
    <property type="project" value="UniProtKB-SubCell"/>
</dbReference>
<feature type="transmembrane region" description="Helical" evidence="8">
    <location>
        <begin position="167"/>
        <end position="194"/>
    </location>
</feature>
<dbReference type="EMBL" id="MWDQ01000138">
    <property type="protein sequence ID" value="OQB72187.1"/>
    <property type="molecule type" value="Genomic_DNA"/>
</dbReference>
<dbReference type="AlphaFoldDB" id="A0A1V6C5J6"/>
<evidence type="ECO:0000256" key="3">
    <source>
        <dbReference type="ARBA" id="ARBA00022475"/>
    </source>
</evidence>
<dbReference type="PANTHER" id="PTHR30012">
    <property type="entry name" value="GENERAL SECRETION PATHWAY PROTEIN"/>
    <property type="match status" value="1"/>
</dbReference>
<evidence type="ECO:0000256" key="4">
    <source>
        <dbReference type="ARBA" id="ARBA00022519"/>
    </source>
</evidence>
<keyword evidence="7 8" id="KW-0472">Membrane</keyword>
<dbReference type="PRINTS" id="PR00812">
    <property type="entry name" value="BCTERIALGSPF"/>
</dbReference>
<dbReference type="PANTHER" id="PTHR30012:SF0">
    <property type="entry name" value="TYPE II SECRETION SYSTEM PROTEIN F-RELATED"/>
    <property type="match status" value="1"/>
</dbReference>
<dbReference type="InterPro" id="IPR018076">
    <property type="entry name" value="T2SS_GspF_dom"/>
</dbReference>
<feature type="transmembrane region" description="Helical" evidence="8">
    <location>
        <begin position="371"/>
        <end position="392"/>
    </location>
</feature>
<feature type="transmembrane region" description="Helical" evidence="8">
    <location>
        <begin position="214"/>
        <end position="233"/>
    </location>
</feature>
<gene>
    <name evidence="10" type="primary">gspF_2</name>
    <name evidence="10" type="ORF">BWX89_01430</name>
</gene>
<comment type="caution">
    <text evidence="10">The sequence shown here is derived from an EMBL/GenBank/DDBJ whole genome shotgun (WGS) entry which is preliminary data.</text>
</comment>
<comment type="similarity">
    <text evidence="2">Belongs to the GSP F family.</text>
</comment>
<evidence type="ECO:0000313" key="10">
    <source>
        <dbReference type="EMBL" id="OQB72187.1"/>
    </source>
</evidence>
<protein>
    <submittedName>
        <fullName evidence="10">Type II secretion system protein F</fullName>
    </submittedName>
</protein>
<comment type="subcellular location">
    <subcellularLocation>
        <location evidence="1">Cell inner membrane</location>
        <topology evidence="1">Multi-pass membrane protein</topology>
    </subcellularLocation>
</comment>
<keyword evidence="4" id="KW-0997">Cell inner membrane</keyword>
<evidence type="ECO:0000256" key="8">
    <source>
        <dbReference type="SAM" id="Phobius"/>
    </source>
</evidence>
<keyword evidence="5 8" id="KW-0812">Transmembrane</keyword>
<dbReference type="InterPro" id="IPR042094">
    <property type="entry name" value="T2SS_GspF_sf"/>
</dbReference>
<sequence>MSMFYFEGFDKNGRRVSGKIEAESESSAKIVVKEKGLYIKKIASIERQQKIRRREKIKQEEFALSIRELATLLNSGLTLDESISGIVAQMKEGRIYDIYSDIQKQIREGKSFSKAASQYPELFSDVSLSMIKSGEASGTLGPVLEHIAGFLEESIQFRSKVVGIMTYPLLMAAVGFLVLIFVLTFVAPTITRIFSEISLKLPLPTVILIKTSTFLKHYLLAVLILTIAAVWFIRRYFSSPRGREKVATIKRKLPFLGEIFFKSEIANFTGTLGTLLGGGVEILTSLNIARELISIPELKQQIQKAQELISHGHSVSSALRITTNLPYTVIQLISAGEKSGTVPEMLKKISSNFKEEVSQKASKFVTILEPFMILFMAVIIGFVVLGIMLPIFQISQSIK</sequence>
<evidence type="ECO:0000256" key="2">
    <source>
        <dbReference type="ARBA" id="ARBA00005745"/>
    </source>
</evidence>